<dbReference type="PANTHER" id="PTHR45927:SF2">
    <property type="entry name" value="SERINE_THREONINE RECEPTOR-LIKE KINASE NFP"/>
    <property type="match status" value="1"/>
</dbReference>
<evidence type="ECO:0000313" key="3">
    <source>
        <dbReference type="EnsemblPlants" id="AET03986"/>
    </source>
</evidence>
<dbReference type="HOGENOM" id="CLU_2516112_0_0_1"/>
<feature type="domain" description="NFP third LysM" evidence="1">
    <location>
        <begin position="28"/>
        <end position="78"/>
    </location>
</feature>
<accession>G7LFJ9</accession>
<dbReference type="PANTHER" id="PTHR45927">
    <property type="entry name" value="LYSM-DOMAIN RECEPTOR-LIKE KINASE-RELATED"/>
    <property type="match status" value="1"/>
</dbReference>
<dbReference type="EMBL" id="CM001224">
    <property type="protein sequence ID" value="AET03986.1"/>
    <property type="molecule type" value="Genomic_DNA"/>
</dbReference>
<dbReference type="AlphaFoldDB" id="G7LFJ9"/>
<dbReference type="InterPro" id="IPR059144">
    <property type="entry name" value="NFP_LysM3"/>
</dbReference>
<name>G7LFJ9_MEDTR</name>
<dbReference type="InterPro" id="IPR052611">
    <property type="entry name" value="Plant_RLK_LysM"/>
</dbReference>
<protein>
    <submittedName>
        <fullName evidence="2">Nod-factor receptor 5</fullName>
    </submittedName>
</protein>
<evidence type="ECO:0000313" key="2">
    <source>
        <dbReference type="EMBL" id="AET03986.1"/>
    </source>
</evidence>
<reference evidence="2 4" key="2">
    <citation type="journal article" date="2014" name="BMC Genomics">
        <title>An improved genome release (version Mt4.0) for the model legume Medicago truncatula.</title>
        <authorList>
            <person name="Tang H."/>
            <person name="Krishnakumar V."/>
            <person name="Bidwell S."/>
            <person name="Rosen B."/>
            <person name="Chan A."/>
            <person name="Zhou S."/>
            <person name="Gentzbittel L."/>
            <person name="Childs K.L."/>
            <person name="Yandell M."/>
            <person name="Gundlach H."/>
            <person name="Mayer K.F."/>
            <person name="Schwartz D.C."/>
            <person name="Town C.D."/>
        </authorList>
    </citation>
    <scope>GENOME REANNOTATION</scope>
    <source>
        <strain evidence="3 4">cv. Jemalong A17</strain>
    </source>
</reference>
<evidence type="ECO:0000259" key="1">
    <source>
        <dbReference type="Pfam" id="PF23462"/>
    </source>
</evidence>
<gene>
    <name evidence="2" type="ordered locus">MTR_8g078320</name>
</gene>
<organism evidence="2 4">
    <name type="scientific">Medicago truncatula</name>
    <name type="common">Barrel medic</name>
    <name type="synonym">Medicago tribuloides</name>
    <dbReference type="NCBI Taxonomy" id="3880"/>
    <lineage>
        <taxon>Eukaryota</taxon>
        <taxon>Viridiplantae</taxon>
        <taxon>Streptophyta</taxon>
        <taxon>Embryophyta</taxon>
        <taxon>Tracheophyta</taxon>
        <taxon>Spermatophyta</taxon>
        <taxon>Magnoliopsida</taxon>
        <taxon>eudicotyledons</taxon>
        <taxon>Gunneridae</taxon>
        <taxon>Pentapetalae</taxon>
        <taxon>rosids</taxon>
        <taxon>fabids</taxon>
        <taxon>Fabales</taxon>
        <taxon>Fabaceae</taxon>
        <taxon>Papilionoideae</taxon>
        <taxon>50 kb inversion clade</taxon>
        <taxon>NPAAA clade</taxon>
        <taxon>Hologalegina</taxon>
        <taxon>IRL clade</taxon>
        <taxon>Trifolieae</taxon>
        <taxon>Medicago</taxon>
    </lineage>
</organism>
<dbReference type="PaxDb" id="3880-AET03986"/>
<dbReference type="STRING" id="3880.G7LFJ9"/>
<keyword evidence="4" id="KW-1185">Reference proteome</keyword>
<reference evidence="3" key="3">
    <citation type="submission" date="2015-04" db="UniProtKB">
        <authorList>
            <consortium name="EnsemblPlants"/>
        </authorList>
    </citation>
    <scope>IDENTIFICATION</scope>
    <source>
        <strain evidence="3">cv. Jemalong A17</strain>
    </source>
</reference>
<sequence>MLTVGTKIVIPLFCNCPSNYQFAKGIEFLITYVWQSNDNLALVAAKFSASPHDITTANGKNFGQNFTAATNFPVFIPVKNLLSLS</sequence>
<evidence type="ECO:0000313" key="4">
    <source>
        <dbReference type="Proteomes" id="UP000002051"/>
    </source>
</evidence>
<proteinExistence type="predicted"/>
<dbReference type="Pfam" id="PF23462">
    <property type="entry name" value="LysM3_NFP"/>
    <property type="match status" value="1"/>
</dbReference>
<reference evidence="2 4" key="1">
    <citation type="journal article" date="2011" name="Nature">
        <title>The Medicago genome provides insight into the evolution of rhizobial symbioses.</title>
        <authorList>
            <person name="Young N.D."/>
            <person name="Debelle F."/>
            <person name="Oldroyd G.E."/>
            <person name="Geurts R."/>
            <person name="Cannon S.B."/>
            <person name="Udvardi M.K."/>
            <person name="Benedito V.A."/>
            <person name="Mayer K.F."/>
            <person name="Gouzy J."/>
            <person name="Schoof H."/>
            <person name="Van de Peer Y."/>
            <person name="Proost S."/>
            <person name="Cook D.R."/>
            <person name="Meyers B.C."/>
            <person name="Spannagl M."/>
            <person name="Cheung F."/>
            <person name="De Mita S."/>
            <person name="Krishnakumar V."/>
            <person name="Gundlach H."/>
            <person name="Zhou S."/>
            <person name="Mudge J."/>
            <person name="Bharti A.K."/>
            <person name="Murray J.D."/>
            <person name="Naoumkina M.A."/>
            <person name="Rosen B."/>
            <person name="Silverstein K.A."/>
            <person name="Tang H."/>
            <person name="Rombauts S."/>
            <person name="Zhao P.X."/>
            <person name="Zhou P."/>
            <person name="Barbe V."/>
            <person name="Bardou P."/>
            <person name="Bechner M."/>
            <person name="Bellec A."/>
            <person name="Berger A."/>
            <person name="Berges H."/>
            <person name="Bidwell S."/>
            <person name="Bisseling T."/>
            <person name="Choisne N."/>
            <person name="Couloux A."/>
            <person name="Denny R."/>
            <person name="Deshpande S."/>
            <person name="Dai X."/>
            <person name="Doyle J.J."/>
            <person name="Dudez A.M."/>
            <person name="Farmer A.D."/>
            <person name="Fouteau S."/>
            <person name="Franken C."/>
            <person name="Gibelin C."/>
            <person name="Gish J."/>
            <person name="Goldstein S."/>
            <person name="Gonzalez A.J."/>
            <person name="Green P.J."/>
            <person name="Hallab A."/>
            <person name="Hartog M."/>
            <person name="Hua A."/>
            <person name="Humphray S.J."/>
            <person name="Jeong D.H."/>
            <person name="Jing Y."/>
            <person name="Jocker A."/>
            <person name="Kenton S.M."/>
            <person name="Kim D.J."/>
            <person name="Klee K."/>
            <person name="Lai H."/>
            <person name="Lang C."/>
            <person name="Lin S."/>
            <person name="Macmil S.L."/>
            <person name="Magdelenat G."/>
            <person name="Matthews L."/>
            <person name="McCorrison J."/>
            <person name="Monaghan E.L."/>
            <person name="Mun J.H."/>
            <person name="Najar F.Z."/>
            <person name="Nicholson C."/>
            <person name="Noirot C."/>
            <person name="O'Bleness M."/>
            <person name="Paule C.R."/>
            <person name="Poulain J."/>
            <person name="Prion F."/>
            <person name="Qin B."/>
            <person name="Qu C."/>
            <person name="Retzel E.F."/>
            <person name="Riddle C."/>
            <person name="Sallet E."/>
            <person name="Samain S."/>
            <person name="Samson N."/>
            <person name="Sanders I."/>
            <person name="Saurat O."/>
            <person name="Scarpelli C."/>
            <person name="Schiex T."/>
            <person name="Segurens B."/>
            <person name="Severin A.J."/>
            <person name="Sherrier D.J."/>
            <person name="Shi R."/>
            <person name="Sims S."/>
            <person name="Singer S.R."/>
            <person name="Sinharoy S."/>
            <person name="Sterck L."/>
            <person name="Viollet A."/>
            <person name="Wang B.B."/>
            <person name="Wang K."/>
            <person name="Wang M."/>
            <person name="Wang X."/>
            <person name="Warfsmann J."/>
            <person name="Weissenbach J."/>
            <person name="White D.D."/>
            <person name="White J.D."/>
            <person name="Wiley G.B."/>
            <person name="Wincker P."/>
            <person name="Xing Y."/>
            <person name="Yang L."/>
            <person name="Yao Z."/>
            <person name="Ying F."/>
            <person name="Zhai J."/>
            <person name="Zhou L."/>
            <person name="Zuber A."/>
            <person name="Denarie J."/>
            <person name="Dixon R.A."/>
            <person name="May G.D."/>
            <person name="Schwartz D.C."/>
            <person name="Rogers J."/>
            <person name="Quetier F."/>
            <person name="Town C.D."/>
            <person name="Roe B.A."/>
        </authorList>
    </citation>
    <scope>NUCLEOTIDE SEQUENCE [LARGE SCALE GENOMIC DNA]</scope>
    <source>
        <strain evidence="2">A17</strain>
        <strain evidence="3 4">cv. Jemalong A17</strain>
    </source>
</reference>
<dbReference type="Proteomes" id="UP000002051">
    <property type="component" value="Chromosome 8"/>
</dbReference>
<keyword evidence="2" id="KW-0675">Receptor</keyword>
<dbReference type="EnsemblPlants" id="AET03986">
    <property type="protein sequence ID" value="AET03986"/>
    <property type="gene ID" value="MTR_8g078320"/>
</dbReference>